<keyword evidence="9" id="KW-0067">ATP-binding</keyword>
<evidence type="ECO:0000256" key="9">
    <source>
        <dbReference type="ARBA" id="ARBA00022840"/>
    </source>
</evidence>
<gene>
    <name evidence="14" type="ORF">AALO_G00071620</name>
</gene>
<dbReference type="GO" id="GO:0005634">
    <property type="term" value="C:nucleus"/>
    <property type="evidence" value="ECO:0007669"/>
    <property type="project" value="UniProtKB-SubCell"/>
</dbReference>
<dbReference type="Pfam" id="PF18397">
    <property type="entry name" value="IKBKB_SDD"/>
    <property type="match status" value="1"/>
</dbReference>
<dbReference type="Gene3D" id="1.20.1270.250">
    <property type="match status" value="1"/>
</dbReference>
<dbReference type="Proteomes" id="UP000823561">
    <property type="component" value="Chromosome 5"/>
</dbReference>
<dbReference type="GO" id="GO:0005524">
    <property type="term" value="F:ATP binding"/>
    <property type="evidence" value="ECO:0007669"/>
    <property type="project" value="UniProtKB-KW"/>
</dbReference>
<evidence type="ECO:0000313" key="14">
    <source>
        <dbReference type="EMBL" id="KAG5281393.1"/>
    </source>
</evidence>
<dbReference type="EMBL" id="JADWDJ010000005">
    <property type="protein sequence ID" value="KAG5281393.1"/>
    <property type="molecule type" value="Genomic_DNA"/>
</dbReference>
<name>A0AAV6H224_9TELE</name>
<comment type="subcellular location">
    <subcellularLocation>
        <location evidence="2">Cytoplasm</location>
    </subcellularLocation>
    <subcellularLocation>
        <location evidence="1">Nucleus</location>
    </subcellularLocation>
</comment>
<evidence type="ECO:0000256" key="11">
    <source>
        <dbReference type="SAM" id="Coils"/>
    </source>
</evidence>
<evidence type="ECO:0000256" key="2">
    <source>
        <dbReference type="ARBA" id="ARBA00004496"/>
    </source>
</evidence>
<dbReference type="PANTHER" id="PTHR22969">
    <property type="entry name" value="IKB KINASE"/>
    <property type="match status" value="1"/>
</dbReference>
<feature type="domain" description="IKBKB scaffold dimerization" evidence="13">
    <location>
        <begin position="1"/>
        <end position="190"/>
    </location>
</feature>
<dbReference type="PANTHER" id="PTHR22969:SF7">
    <property type="entry name" value="INHIBITOR OF NUCLEAR FACTOR KAPPA-B KINASE SUBUNIT BETA"/>
    <property type="match status" value="1"/>
</dbReference>
<proteinExistence type="predicted"/>
<evidence type="ECO:0000256" key="3">
    <source>
        <dbReference type="ARBA" id="ARBA00022490"/>
    </source>
</evidence>
<feature type="coiled-coil region" evidence="11">
    <location>
        <begin position="156"/>
        <end position="183"/>
    </location>
</feature>
<keyword evidence="8" id="KW-0418">Kinase</keyword>
<dbReference type="GO" id="GO:0045944">
    <property type="term" value="P:positive regulation of transcription by RNA polymerase II"/>
    <property type="evidence" value="ECO:0007669"/>
    <property type="project" value="TreeGrafter"/>
</dbReference>
<keyword evidence="5" id="KW-0597">Phosphoprotein</keyword>
<evidence type="ECO:0000256" key="4">
    <source>
        <dbReference type="ARBA" id="ARBA00022527"/>
    </source>
</evidence>
<accession>A0AAV6H224</accession>
<evidence type="ECO:0000256" key="1">
    <source>
        <dbReference type="ARBA" id="ARBA00004123"/>
    </source>
</evidence>
<reference evidence="14" key="1">
    <citation type="submission" date="2020-10" db="EMBL/GenBank/DDBJ databases">
        <title>Chromosome-scale genome assembly of the Allis shad, Alosa alosa.</title>
        <authorList>
            <person name="Margot Z."/>
            <person name="Christophe K."/>
            <person name="Cabau C."/>
            <person name="Louis A."/>
            <person name="Berthelot C."/>
            <person name="Parey E."/>
            <person name="Roest Crollius H."/>
            <person name="Montfort J."/>
            <person name="Robinson-Rechavi M."/>
            <person name="Bucao C."/>
            <person name="Bouchez O."/>
            <person name="Gislard M."/>
            <person name="Lluch J."/>
            <person name="Milhes M."/>
            <person name="Lampietro C."/>
            <person name="Lopez Roques C."/>
            <person name="Donnadieu C."/>
            <person name="Braasch I."/>
            <person name="Desvignes T."/>
            <person name="Postlethwait J."/>
            <person name="Bobe J."/>
            <person name="Guiguen Y."/>
        </authorList>
    </citation>
    <scope>NUCLEOTIDE SEQUENCE</scope>
    <source>
        <strain evidence="14">M-15738</strain>
        <tissue evidence="14">Blood</tissue>
    </source>
</reference>
<keyword evidence="7" id="KW-0547">Nucleotide-binding</keyword>
<keyword evidence="4" id="KW-0723">Serine/threonine-protein kinase</keyword>
<organism evidence="14 15">
    <name type="scientific">Alosa alosa</name>
    <name type="common">allis shad</name>
    <dbReference type="NCBI Taxonomy" id="278164"/>
    <lineage>
        <taxon>Eukaryota</taxon>
        <taxon>Metazoa</taxon>
        <taxon>Chordata</taxon>
        <taxon>Craniata</taxon>
        <taxon>Vertebrata</taxon>
        <taxon>Euteleostomi</taxon>
        <taxon>Actinopterygii</taxon>
        <taxon>Neopterygii</taxon>
        <taxon>Teleostei</taxon>
        <taxon>Clupei</taxon>
        <taxon>Clupeiformes</taxon>
        <taxon>Clupeoidei</taxon>
        <taxon>Clupeidae</taxon>
        <taxon>Alosa</taxon>
    </lineage>
</organism>
<dbReference type="InterPro" id="IPR051180">
    <property type="entry name" value="IKK"/>
</dbReference>
<feature type="region of interest" description="Disordered" evidence="12">
    <location>
        <begin position="193"/>
        <end position="230"/>
    </location>
</feature>
<evidence type="ECO:0000256" key="7">
    <source>
        <dbReference type="ARBA" id="ARBA00022741"/>
    </source>
</evidence>
<keyword evidence="3" id="KW-0963">Cytoplasm</keyword>
<dbReference type="GO" id="GO:0008385">
    <property type="term" value="C:IkappaB kinase complex"/>
    <property type="evidence" value="ECO:0007669"/>
    <property type="project" value="TreeGrafter"/>
</dbReference>
<dbReference type="InterPro" id="IPR046375">
    <property type="entry name" value="IKBKB_SDD_sf"/>
</dbReference>
<evidence type="ECO:0000256" key="12">
    <source>
        <dbReference type="SAM" id="MobiDB-lite"/>
    </source>
</evidence>
<sequence length="278" mass="32615">MVSMHQRLRATLEFFNASLHIDIDKYKEQRVSGIASEKLLCVWRDMEQTALNCGQTEEVTKLEEEMMALQTDIVDLQRQPWRSGEALESLEVKAMDLFRRLRERPRDQRCPGDCQEVVKLVVQAIQFYEKKLRDFYSHLSKTVLCRQRVMELLPRVEGVVQHMAQCEQELLQLQEKRQRELWELLKVACSKVRSPVSGSPDGARTPLAPLYSHTDPRSPAASPRYPSRDEESLVMIEESRTFESRLQSLLQEAIQETEQDLQMMREWEWLKDDNPHTL</sequence>
<keyword evidence="6" id="KW-0808">Transferase</keyword>
<dbReference type="GO" id="GO:0008384">
    <property type="term" value="F:IkappaB kinase activity"/>
    <property type="evidence" value="ECO:0007669"/>
    <property type="project" value="TreeGrafter"/>
</dbReference>
<evidence type="ECO:0000256" key="8">
    <source>
        <dbReference type="ARBA" id="ARBA00022777"/>
    </source>
</evidence>
<dbReference type="InterPro" id="IPR041185">
    <property type="entry name" value="IKBKB_SDD"/>
</dbReference>
<evidence type="ECO:0000256" key="6">
    <source>
        <dbReference type="ARBA" id="ARBA00022679"/>
    </source>
</evidence>
<protein>
    <recommendedName>
        <fullName evidence="13">IKBKB scaffold dimerization domain-containing protein</fullName>
    </recommendedName>
</protein>
<evidence type="ECO:0000256" key="5">
    <source>
        <dbReference type="ARBA" id="ARBA00022553"/>
    </source>
</evidence>
<evidence type="ECO:0000313" key="15">
    <source>
        <dbReference type="Proteomes" id="UP000823561"/>
    </source>
</evidence>
<keyword evidence="15" id="KW-1185">Reference proteome</keyword>
<keyword evidence="10" id="KW-0539">Nucleus</keyword>
<evidence type="ECO:0000259" key="13">
    <source>
        <dbReference type="Pfam" id="PF18397"/>
    </source>
</evidence>
<keyword evidence="11" id="KW-0175">Coiled coil</keyword>
<dbReference type="GO" id="GO:0033209">
    <property type="term" value="P:tumor necrosis factor-mediated signaling pathway"/>
    <property type="evidence" value="ECO:0007669"/>
    <property type="project" value="TreeGrafter"/>
</dbReference>
<comment type="caution">
    <text evidence="14">The sequence shown here is derived from an EMBL/GenBank/DDBJ whole genome shotgun (WGS) entry which is preliminary data.</text>
</comment>
<dbReference type="AlphaFoldDB" id="A0AAV6H224"/>
<evidence type="ECO:0000256" key="10">
    <source>
        <dbReference type="ARBA" id="ARBA00023242"/>
    </source>
</evidence>